<feature type="region of interest" description="Disordered" evidence="1">
    <location>
        <begin position="1"/>
        <end position="157"/>
    </location>
</feature>
<organism evidence="2 3">
    <name type="scientific">Sordaria brevicollis</name>
    <dbReference type="NCBI Taxonomy" id="83679"/>
    <lineage>
        <taxon>Eukaryota</taxon>
        <taxon>Fungi</taxon>
        <taxon>Dikarya</taxon>
        <taxon>Ascomycota</taxon>
        <taxon>Pezizomycotina</taxon>
        <taxon>Sordariomycetes</taxon>
        <taxon>Sordariomycetidae</taxon>
        <taxon>Sordariales</taxon>
        <taxon>Sordariaceae</taxon>
        <taxon>Sordaria</taxon>
    </lineage>
</organism>
<reference evidence="2" key="2">
    <citation type="submission" date="2023-07" db="EMBL/GenBank/DDBJ databases">
        <authorList>
            <consortium name="Lawrence Berkeley National Laboratory"/>
            <person name="Haridas S."/>
            <person name="Hensen N."/>
            <person name="Bonometti L."/>
            <person name="Westerberg I."/>
            <person name="Brannstrom I.O."/>
            <person name="Guillou S."/>
            <person name="Cros-Aarteil S."/>
            <person name="Calhoun S."/>
            <person name="Kuo A."/>
            <person name="Mondo S."/>
            <person name="Pangilinan J."/>
            <person name="Riley R."/>
            <person name="LaButti K."/>
            <person name="Andreopoulos B."/>
            <person name="Lipzen A."/>
            <person name="Chen C."/>
            <person name="Yanf M."/>
            <person name="Daum C."/>
            <person name="Ng V."/>
            <person name="Clum A."/>
            <person name="Steindorff A."/>
            <person name="Ohm R."/>
            <person name="Martin F."/>
            <person name="Silar P."/>
            <person name="Natvig D."/>
            <person name="Lalanne C."/>
            <person name="Gautier V."/>
            <person name="Ament-velasquez S.L."/>
            <person name="Kruys A."/>
            <person name="Hutchinson M.I."/>
            <person name="Powell A.J."/>
            <person name="Barry K."/>
            <person name="Miller A.N."/>
            <person name="Grigoriev I.V."/>
            <person name="Debuchy R."/>
            <person name="Gladieux P."/>
            <person name="Thoren M.H."/>
            <person name="Johannesson H."/>
        </authorList>
    </citation>
    <scope>NUCLEOTIDE SEQUENCE</scope>
    <source>
        <strain evidence="2">FGSC 1904</strain>
    </source>
</reference>
<feature type="compositionally biased region" description="Basic and acidic residues" evidence="1">
    <location>
        <begin position="8"/>
        <end position="19"/>
    </location>
</feature>
<proteinExistence type="predicted"/>
<feature type="compositionally biased region" description="Polar residues" evidence="1">
    <location>
        <begin position="21"/>
        <end position="37"/>
    </location>
</feature>
<evidence type="ECO:0000313" key="2">
    <source>
        <dbReference type="EMBL" id="KAK3402040.1"/>
    </source>
</evidence>
<feature type="compositionally biased region" description="Basic residues" evidence="1">
    <location>
        <begin position="99"/>
        <end position="108"/>
    </location>
</feature>
<feature type="region of interest" description="Disordered" evidence="1">
    <location>
        <begin position="217"/>
        <end position="256"/>
    </location>
</feature>
<protein>
    <submittedName>
        <fullName evidence="2">Uncharacterized protein</fullName>
    </submittedName>
</protein>
<reference evidence="2" key="1">
    <citation type="journal article" date="2023" name="Mol. Phylogenet. Evol.">
        <title>Genome-scale phylogeny and comparative genomics of the fungal order Sordariales.</title>
        <authorList>
            <person name="Hensen N."/>
            <person name="Bonometti L."/>
            <person name="Westerberg I."/>
            <person name="Brannstrom I.O."/>
            <person name="Guillou S."/>
            <person name="Cros-Aarteil S."/>
            <person name="Calhoun S."/>
            <person name="Haridas S."/>
            <person name="Kuo A."/>
            <person name="Mondo S."/>
            <person name="Pangilinan J."/>
            <person name="Riley R."/>
            <person name="LaButti K."/>
            <person name="Andreopoulos B."/>
            <person name="Lipzen A."/>
            <person name="Chen C."/>
            <person name="Yan M."/>
            <person name="Daum C."/>
            <person name="Ng V."/>
            <person name="Clum A."/>
            <person name="Steindorff A."/>
            <person name="Ohm R.A."/>
            <person name="Martin F."/>
            <person name="Silar P."/>
            <person name="Natvig D.O."/>
            <person name="Lalanne C."/>
            <person name="Gautier V."/>
            <person name="Ament-Velasquez S.L."/>
            <person name="Kruys A."/>
            <person name="Hutchinson M.I."/>
            <person name="Powell A.J."/>
            <person name="Barry K."/>
            <person name="Miller A.N."/>
            <person name="Grigoriev I.V."/>
            <person name="Debuchy R."/>
            <person name="Gladieux P."/>
            <person name="Hiltunen Thoren M."/>
            <person name="Johannesson H."/>
        </authorList>
    </citation>
    <scope>NUCLEOTIDE SEQUENCE</scope>
    <source>
        <strain evidence="2">FGSC 1904</strain>
    </source>
</reference>
<feature type="compositionally biased region" description="Low complexity" evidence="1">
    <location>
        <begin position="132"/>
        <end position="148"/>
    </location>
</feature>
<gene>
    <name evidence="2" type="ORF">B0T20DRAFT_403262</name>
</gene>
<sequence length="256" mass="28643">MSLPKATETSDRDTPDKKQSLKLSTTFENQDQSTHLSPRTPFKRRRRSPGTNPILNTDQKSLHPRITQQEQLDSPKTDQPLTATSLQTNRDPFSPRLIKPLRRSRARTTKFTSSSNPSKENDDRPEPPPTTPVGNTNTPDTYTPTPATSEGWCQAQQKDPVAISLVLATRDMMGVSMGSASGSECQEQDEDDGRLRKRAKRNKEGFDEGQIARWVESVASPGGFEPLPEVRFGEEEVYSREEDGDNDEEDMPENSP</sequence>
<dbReference type="Proteomes" id="UP001281003">
    <property type="component" value="Unassembled WGS sequence"/>
</dbReference>
<evidence type="ECO:0000256" key="1">
    <source>
        <dbReference type="SAM" id="MobiDB-lite"/>
    </source>
</evidence>
<comment type="caution">
    <text evidence="2">The sequence shown here is derived from an EMBL/GenBank/DDBJ whole genome shotgun (WGS) entry which is preliminary data.</text>
</comment>
<name>A0AAE0UFL7_SORBR</name>
<feature type="compositionally biased region" description="Acidic residues" evidence="1">
    <location>
        <begin position="242"/>
        <end position="256"/>
    </location>
</feature>
<keyword evidence="3" id="KW-1185">Reference proteome</keyword>
<dbReference type="AlphaFoldDB" id="A0AAE0UFL7"/>
<feature type="compositionally biased region" description="Polar residues" evidence="1">
    <location>
        <begin position="49"/>
        <end position="59"/>
    </location>
</feature>
<feature type="compositionally biased region" description="Basic and acidic residues" evidence="1">
    <location>
        <begin position="231"/>
        <end position="241"/>
    </location>
</feature>
<feature type="compositionally biased region" description="Polar residues" evidence="1">
    <location>
        <begin position="109"/>
        <end position="118"/>
    </location>
</feature>
<feature type="region of interest" description="Disordered" evidence="1">
    <location>
        <begin position="177"/>
        <end position="204"/>
    </location>
</feature>
<dbReference type="EMBL" id="JAUTDP010000002">
    <property type="protein sequence ID" value="KAK3402040.1"/>
    <property type="molecule type" value="Genomic_DNA"/>
</dbReference>
<feature type="compositionally biased region" description="Polar residues" evidence="1">
    <location>
        <begin position="66"/>
        <end position="91"/>
    </location>
</feature>
<accession>A0AAE0UFL7</accession>
<evidence type="ECO:0000313" key="3">
    <source>
        <dbReference type="Proteomes" id="UP001281003"/>
    </source>
</evidence>